<dbReference type="InterPro" id="IPR016167">
    <property type="entry name" value="FAD-bd_PCMH_sub1"/>
</dbReference>
<dbReference type="Gene3D" id="3.40.462.20">
    <property type="match status" value="1"/>
</dbReference>
<dbReference type="EMBL" id="JACCFS010000001">
    <property type="protein sequence ID" value="NYJ35981.1"/>
    <property type="molecule type" value="Genomic_DNA"/>
</dbReference>
<accession>A0A7Z0EPP5</accession>
<dbReference type="InterPro" id="IPR050416">
    <property type="entry name" value="FAD-linked_Oxidoreductase"/>
</dbReference>
<gene>
    <name evidence="7" type="ORF">HNR10_003862</name>
</gene>
<keyword evidence="5" id="KW-0560">Oxidoreductase</keyword>
<keyword evidence="3" id="KW-0285">Flavoprotein</keyword>
<evidence type="ECO:0000256" key="4">
    <source>
        <dbReference type="ARBA" id="ARBA00022827"/>
    </source>
</evidence>
<dbReference type="InterPro" id="IPR016169">
    <property type="entry name" value="FAD-bd_PCMH_sub2"/>
</dbReference>
<dbReference type="InterPro" id="IPR036318">
    <property type="entry name" value="FAD-bd_PCMH-like_sf"/>
</dbReference>
<dbReference type="SUPFAM" id="SSF56176">
    <property type="entry name" value="FAD-binding/transporter-associated domain-like"/>
    <property type="match status" value="1"/>
</dbReference>
<comment type="caution">
    <text evidence="7">The sequence shown here is derived from an EMBL/GenBank/DDBJ whole genome shotgun (WGS) entry which is preliminary data.</text>
</comment>
<proteinExistence type="inferred from homology"/>
<evidence type="ECO:0000256" key="3">
    <source>
        <dbReference type="ARBA" id="ARBA00022630"/>
    </source>
</evidence>
<dbReference type="RefSeq" id="WP_179825544.1">
    <property type="nucleotide sequence ID" value="NZ_JACCFS010000001.1"/>
</dbReference>
<dbReference type="Gene3D" id="3.30.465.10">
    <property type="match status" value="1"/>
</dbReference>
<sequence length="447" mass="46327">MRQTTKDTASATGLASAVRGRVLLPGDEGFEAARRPWNRAVDQPVAAVVEAADADDVAAVVRHAHRAGLAVAAQPNGHGPSGGTDGAVLLRTGRLDEVEIHPRERWARVGAGAAWGPVLAAAAPNGLTGPAGSSPLVSVVGYTLGGGQGWFSRRHGLAADGVRAFDVVTADGRPARVTADSDPDLFWALRGGGGDFAVVTAVEFDLLPAASLYGGRMLWPGHRAAELFAAFRELTATAPPELSLWLTRVEIPQAPPMVALDTAYLGPADEGAALLGRLDTVADPVSDRRGAMSTADLGDITGDPTAPGPSLSRAELLTGLDARVEAVLTTDPVDPLLTVQLRHLGGALADPATATGPHGPITEPYLLYTLGPAPTPEAAAAVAARQAELVRRLGTAVSGRKPFTFLAPGESAREAFAERDLARLRAIKRERDPRGVLRSNFPVLDGV</sequence>
<organism evidence="7 8">
    <name type="scientific">Nocardiopsis aegyptia</name>
    <dbReference type="NCBI Taxonomy" id="220378"/>
    <lineage>
        <taxon>Bacteria</taxon>
        <taxon>Bacillati</taxon>
        <taxon>Actinomycetota</taxon>
        <taxon>Actinomycetes</taxon>
        <taxon>Streptosporangiales</taxon>
        <taxon>Nocardiopsidaceae</taxon>
        <taxon>Nocardiopsis</taxon>
    </lineage>
</organism>
<feature type="domain" description="FAD-binding PCMH-type" evidence="6">
    <location>
        <begin position="41"/>
        <end position="209"/>
    </location>
</feature>
<dbReference type="Proteomes" id="UP000572051">
    <property type="component" value="Unassembled WGS sequence"/>
</dbReference>
<evidence type="ECO:0000256" key="1">
    <source>
        <dbReference type="ARBA" id="ARBA00001974"/>
    </source>
</evidence>
<dbReference type="InterPro" id="IPR016166">
    <property type="entry name" value="FAD-bd_PCMH"/>
</dbReference>
<evidence type="ECO:0000256" key="5">
    <source>
        <dbReference type="ARBA" id="ARBA00023002"/>
    </source>
</evidence>
<comment type="cofactor">
    <cofactor evidence="1">
        <name>FAD</name>
        <dbReference type="ChEBI" id="CHEBI:57692"/>
    </cofactor>
</comment>
<dbReference type="PANTHER" id="PTHR42973">
    <property type="entry name" value="BINDING OXIDOREDUCTASE, PUTATIVE (AFU_ORTHOLOGUE AFUA_1G17690)-RELATED"/>
    <property type="match status" value="1"/>
</dbReference>
<evidence type="ECO:0000313" key="7">
    <source>
        <dbReference type="EMBL" id="NYJ35981.1"/>
    </source>
</evidence>
<dbReference type="GO" id="GO:0071949">
    <property type="term" value="F:FAD binding"/>
    <property type="evidence" value="ECO:0007669"/>
    <property type="project" value="InterPro"/>
</dbReference>
<dbReference type="InterPro" id="IPR006094">
    <property type="entry name" value="Oxid_FAD_bind_N"/>
</dbReference>
<evidence type="ECO:0000259" key="6">
    <source>
        <dbReference type="PROSITE" id="PS51387"/>
    </source>
</evidence>
<dbReference type="SUPFAM" id="SSF55103">
    <property type="entry name" value="FAD-linked oxidases, C-terminal domain"/>
    <property type="match status" value="1"/>
</dbReference>
<protein>
    <submittedName>
        <fullName evidence="7">FAD/FMN-containing dehydrogenase</fullName>
    </submittedName>
</protein>
<dbReference type="InterPro" id="IPR016164">
    <property type="entry name" value="FAD-linked_Oxase-like_C"/>
</dbReference>
<dbReference type="GO" id="GO:0016491">
    <property type="term" value="F:oxidoreductase activity"/>
    <property type="evidence" value="ECO:0007669"/>
    <property type="project" value="UniProtKB-KW"/>
</dbReference>
<dbReference type="PROSITE" id="PS51387">
    <property type="entry name" value="FAD_PCMH"/>
    <property type="match status" value="1"/>
</dbReference>
<dbReference type="Pfam" id="PF01565">
    <property type="entry name" value="FAD_binding_4"/>
    <property type="match status" value="1"/>
</dbReference>
<comment type="similarity">
    <text evidence="2">Belongs to the oxygen-dependent FAD-linked oxidoreductase family.</text>
</comment>
<reference evidence="7 8" key="1">
    <citation type="submission" date="2020-07" db="EMBL/GenBank/DDBJ databases">
        <title>Sequencing the genomes of 1000 actinobacteria strains.</title>
        <authorList>
            <person name="Klenk H.-P."/>
        </authorList>
    </citation>
    <scope>NUCLEOTIDE SEQUENCE [LARGE SCALE GENOMIC DNA]</scope>
    <source>
        <strain evidence="7 8">DSM 44442</strain>
    </source>
</reference>
<dbReference type="Gene3D" id="3.30.43.10">
    <property type="entry name" value="Uridine Diphospho-n-acetylenolpyruvylglucosamine Reductase, domain 2"/>
    <property type="match status" value="1"/>
</dbReference>
<dbReference type="PANTHER" id="PTHR42973:SF39">
    <property type="entry name" value="FAD-BINDING PCMH-TYPE DOMAIN-CONTAINING PROTEIN"/>
    <property type="match status" value="1"/>
</dbReference>
<evidence type="ECO:0000313" key="8">
    <source>
        <dbReference type="Proteomes" id="UP000572051"/>
    </source>
</evidence>
<dbReference type="AlphaFoldDB" id="A0A7Z0EPP5"/>
<keyword evidence="4" id="KW-0274">FAD</keyword>
<keyword evidence="8" id="KW-1185">Reference proteome</keyword>
<name>A0A7Z0EPP5_9ACTN</name>
<evidence type="ECO:0000256" key="2">
    <source>
        <dbReference type="ARBA" id="ARBA00005466"/>
    </source>
</evidence>